<reference evidence="4" key="1">
    <citation type="submission" date="2023-01" db="EMBL/GenBank/DDBJ databases">
        <title>Exophiala dermititidis isolated from Cystic Fibrosis Patient.</title>
        <authorList>
            <person name="Kurbessoian T."/>
            <person name="Crocker A."/>
            <person name="Murante D."/>
            <person name="Hogan D.A."/>
            <person name="Stajich J.E."/>
        </authorList>
    </citation>
    <scope>NUCLEOTIDE SEQUENCE</scope>
    <source>
        <strain evidence="4">Ex8</strain>
    </source>
</reference>
<dbReference type="PANTHER" id="PTHR23028:SF134">
    <property type="entry name" value="PUTATIVE (AFU_ORTHOLOGUE AFUA_4G08520)-RELATED"/>
    <property type="match status" value="1"/>
</dbReference>
<evidence type="ECO:0000313" key="4">
    <source>
        <dbReference type="EMBL" id="KAJ8990587.1"/>
    </source>
</evidence>
<keyword evidence="2" id="KW-0812">Transmembrane</keyword>
<sequence length="508" mass="59018">MAAAYIPLVSEGEPSTPSETEHMPYSDIDLEKTSDEPLPRWYQQIPRWKMDMSSTLNVTPKWEKVPDAKTFGWIVLGYIVAALPRFLQPGGMSVKKQLHPTAYLDALRGWAALFVYRYHCFQNKTWILEQPVFHAILNGRAMVDIFFVISGYVLSYRLLKMMRNQQPSMLRALASSSFRRWFRLYASCGVASLITAYMSYLGWCQPAHRKPTIWLQLWDWLWDFIGSSNPMGDIKGWWYGGVFRTHYLDQMWTIPVEFRGSMILFWFCAAAAYLSLRGRRIFACVVIGLCYWWGVVYGALFIFGMLIADYSFDRHPERYQRNAVRLPQQQSADGSSEKPTQPTQSIPAKIGWCLVTIVALFILGQPANGQWEGFWLWPTLAKVVPFWYPVELAEHFWLGIGSTLLVLALDNCRMLQIPFELGFSQYLGDLSFGIYAMHNTINWALYQAIVQPWCYQHFGDGYWSGLPGILFTTVVVLWAADYFTRIDNKVVWFGKWMEERTFIKWEEQ</sequence>
<dbReference type="InterPro" id="IPR002656">
    <property type="entry name" value="Acyl_transf_3_dom"/>
</dbReference>
<feature type="domain" description="Acyltransferase 3" evidence="3">
    <location>
        <begin position="102"/>
        <end position="481"/>
    </location>
</feature>
<feature type="transmembrane region" description="Helical" evidence="2">
    <location>
        <begin position="139"/>
        <end position="159"/>
    </location>
</feature>
<accession>A0AAN6IU09</accession>
<feature type="transmembrane region" description="Helical" evidence="2">
    <location>
        <begin position="180"/>
        <end position="200"/>
    </location>
</feature>
<evidence type="ECO:0000259" key="3">
    <source>
        <dbReference type="Pfam" id="PF01757"/>
    </source>
</evidence>
<feature type="transmembrane region" description="Helical" evidence="2">
    <location>
        <begin position="461"/>
        <end position="480"/>
    </location>
</feature>
<dbReference type="AlphaFoldDB" id="A0AAN6IU09"/>
<feature type="region of interest" description="Disordered" evidence="1">
    <location>
        <begin position="1"/>
        <end position="23"/>
    </location>
</feature>
<dbReference type="EMBL" id="JAJGCB010000010">
    <property type="protein sequence ID" value="KAJ8990587.1"/>
    <property type="molecule type" value="Genomic_DNA"/>
</dbReference>
<feature type="transmembrane region" description="Helical" evidence="2">
    <location>
        <begin position="283"/>
        <end position="308"/>
    </location>
</feature>
<evidence type="ECO:0000256" key="2">
    <source>
        <dbReference type="SAM" id="Phobius"/>
    </source>
</evidence>
<name>A0AAN6IU09_EXODE</name>
<gene>
    <name evidence="4" type="ORF">HRR80_005365</name>
</gene>
<keyword evidence="2" id="KW-1133">Transmembrane helix</keyword>
<organism evidence="4 5">
    <name type="scientific">Exophiala dermatitidis</name>
    <name type="common">Black yeast-like fungus</name>
    <name type="synonym">Wangiella dermatitidis</name>
    <dbReference type="NCBI Taxonomy" id="5970"/>
    <lineage>
        <taxon>Eukaryota</taxon>
        <taxon>Fungi</taxon>
        <taxon>Dikarya</taxon>
        <taxon>Ascomycota</taxon>
        <taxon>Pezizomycotina</taxon>
        <taxon>Eurotiomycetes</taxon>
        <taxon>Chaetothyriomycetidae</taxon>
        <taxon>Chaetothyriales</taxon>
        <taxon>Herpotrichiellaceae</taxon>
        <taxon>Exophiala</taxon>
    </lineage>
</organism>
<dbReference type="Pfam" id="PF01757">
    <property type="entry name" value="Acyl_transf_3"/>
    <property type="match status" value="1"/>
</dbReference>
<evidence type="ECO:0000256" key="1">
    <source>
        <dbReference type="SAM" id="MobiDB-lite"/>
    </source>
</evidence>
<dbReference type="PANTHER" id="PTHR23028">
    <property type="entry name" value="ACETYLTRANSFERASE"/>
    <property type="match status" value="1"/>
</dbReference>
<evidence type="ECO:0000313" key="5">
    <source>
        <dbReference type="Proteomes" id="UP001161757"/>
    </source>
</evidence>
<dbReference type="Proteomes" id="UP001161757">
    <property type="component" value="Unassembled WGS sequence"/>
</dbReference>
<feature type="transmembrane region" description="Helical" evidence="2">
    <location>
        <begin position="70"/>
        <end position="88"/>
    </location>
</feature>
<proteinExistence type="predicted"/>
<comment type="caution">
    <text evidence="4">The sequence shown here is derived from an EMBL/GenBank/DDBJ whole genome shotgun (WGS) entry which is preliminary data.</text>
</comment>
<dbReference type="InterPro" id="IPR050879">
    <property type="entry name" value="Acyltransferase_3"/>
</dbReference>
<dbReference type="GO" id="GO:0016747">
    <property type="term" value="F:acyltransferase activity, transferring groups other than amino-acyl groups"/>
    <property type="evidence" value="ECO:0007669"/>
    <property type="project" value="InterPro"/>
</dbReference>
<feature type="transmembrane region" description="Helical" evidence="2">
    <location>
        <begin position="258"/>
        <end position="276"/>
    </location>
</feature>
<keyword evidence="2" id="KW-0472">Membrane</keyword>
<protein>
    <recommendedName>
        <fullName evidence="3">Acyltransferase 3 domain-containing protein</fullName>
    </recommendedName>
</protein>